<evidence type="ECO:0000313" key="8">
    <source>
        <dbReference type="Proteomes" id="UP000542674"/>
    </source>
</evidence>
<dbReference type="InterPro" id="IPR036388">
    <property type="entry name" value="WH-like_DNA-bd_sf"/>
</dbReference>
<comment type="caution">
    <text evidence="7">The sequence shown here is derived from an EMBL/GenBank/DDBJ whole genome shotgun (WGS) entry which is preliminary data.</text>
</comment>
<dbReference type="CDD" id="cd15831">
    <property type="entry name" value="BTAD"/>
    <property type="match status" value="1"/>
</dbReference>
<dbReference type="InterPro" id="IPR027417">
    <property type="entry name" value="P-loop_NTPase"/>
</dbReference>
<dbReference type="SUPFAM" id="SSF48452">
    <property type="entry name" value="TPR-like"/>
    <property type="match status" value="1"/>
</dbReference>
<evidence type="ECO:0000313" key="7">
    <source>
        <dbReference type="EMBL" id="MBB4963394.1"/>
    </source>
</evidence>
<proteinExistence type="inferred from homology"/>
<keyword evidence="3 5" id="KW-0238">DNA-binding</keyword>
<dbReference type="Pfam" id="PF00486">
    <property type="entry name" value="Trans_reg_C"/>
    <property type="match status" value="1"/>
</dbReference>
<dbReference type="PANTHER" id="PTHR35807:SF1">
    <property type="entry name" value="TRANSCRIPTIONAL REGULATOR REDD"/>
    <property type="match status" value="1"/>
</dbReference>
<keyword evidence="8" id="KW-1185">Reference proteome</keyword>
<dbReference type="Gene3D" id="3.40.50.300">
    <property type="entry name" value="P-loop containing nucleotide triphosphate hydrolases"/>
    <property type="match status" value="1"/>
</dbReference>
<gene>
    <name evidence="7" type="ORF">F4559_000753</name>
</gene>
<dbReference type="RefSeq" id="WP_184666174.1">
    <property type="nucleotide sequence ID" value="NZ_BAABAI010000036.1"/>
</dbReference>
<protein>
    <submittedName>
        <fullName evidence="7">DNA-binding SARP family transcriptional activator</fullName>
    </submittedName>
</protein>
<organism evidence="7 8">
    <name type="scientific">Saccharothrix violaceirubra</name>
    <dbReference type="NCBI Taxonomy" id="413306"/>
    <lineage>
        <taxon>Bacteria</taxon>
        <taxon>Bacillati</taxon>
        <taxon>Actinomycetota</taxon>
        <taxon>Actinomycetes</taxon>
        <taxon>Pseudonocardiales</taxon>
        <taxon>Pseudonocardiaceae</taxon>
        <taxon>Saccharothrix</taxon>
    </lineage>
</organism>
<dbReference type="SMART" id="SM01043">
    <property type="entry name" value="BTAD"/>
    <property type="match status" value="1"/>
</dbReference>
<dbReference type="InterPro" id="IPR001867">
    <property type="entry name" value="OmpR/PhoB-type_DNA-bd"/>
</dbReference>
<dbReference type="InterPro" id="IPR016032">
    <property type="entry name" value="Sig_transdc_resp-reg_C-effctor"/>
</dbReference>
<accession>A0A7W7WTR3</accession>
<reference evidence="7 8" key="1">
    <citation type="submission" date="2020-08" db="EMBL/GenBank/DDBJ databases">
        <title>Sequencing the genomes of 1000 actinobacteria strains.</title>
        <authorList>
            <person name="Klenk H.-P."/>
        </authorList>
    </citation>
    <scope>NUCLEOTIDE SEQUENCE [LARGE SCALE GENOMIC DNA]</scope>
    <source>
        <strain evidence="7 8">DSM 45084</strain>
    </source>
</reference>
<dbReference type="Proteomes" id="UP000542674">
    <property type="component" value="Unassembled WGS sequence"/>
</dbReference>
<dbReference type="SUPFAM" id="SSF46894">
    <property type="entry name" value="C-terminal effector domain of the bipartite response regulators"/>
    <property type="match status" value="1"/>
</dbReference>
<dbReference type="PROSITE" id="PS51755">
    <property type="entry name" value="OMPR_PHOB"/>
    <property type="match status" value="1"/>
</dbReference>
<dbReference type="SMART" id="SM00862">
    <property type="entry name" value="Trans_reg_C"/>
    <property type="match status" value="1"/>
</dbReference>
<sequence>MRVDVLGPFRVSHHGVVVTPTAPKLRQVMAVLAVSANRLIRTDQLIDELWPERPPASAMTTLQTYVYQLRKFMRLGNPGDGGPREEAVALTTQPSGYLLRLPDDAVDAVEFTGLARLGRAGLAADRVDEAAAVLRRALDLWRGPAFADVPAGPLLRSEIVRLEELRKSAVEVRVDADLKLGRHHDVIGELTNLVAAEPTHEGFQGRLMLALYLAGRRSDALRVYQNTRDSLSAELGLEPSAELRRLQRRVLDADGSLESSFLRPTTRAAAVEPPAQLPPTVSGLIGRERELGEVRDVLVRRRPGGVAPVVVVTGPPGAGGTALGLHAAHLLCETYPDGQLYARLGDVGPAEVLAAFLRGACHRELPDDLKERSDLFRSWTARRRVLVVLDDVVDTDQLTHLLPAGSGCATIVTSRRRIHSAAVSRVVDLAPLADPDALALLVRELGSPRVRRELADARRLVEFCGGLPLALRAAAAVLRVRAHWPLARLLREDKPAVWTGLGESVGTTCDLLADAVRTAFHTLAPAAAVPLTPTAAAAVLGTSPGVAEEVLESLVEHHLAEVVTIGPDQFHYRVPRPVRLAVRGCVRPVRPAPDVRKFA</sequence>
<dbReference type="SUPFAM" id="SSF52540">
    <property type="entry name" value="P-loop containing nucleoside triphosphate hydrolases"/>
    <property type="match status" value="1"/>
</dbReference>
<dbReference type="Gene3D" id="1.10.10.10">
    <property type="entry name" value="Winged helix-like DNA-binding domain superfamily/Winged helix DNA-binding domain"/>
    <property type="match status" value="1"/>
</dbReference>
<dbReference type="PANTHER" id="PTHR35807">
    <property type="entry name" value="TRANSCRIPTIONAL REGULATOR REDD-RELATED"/>
    <property type="match status" value="1"/>
</dbReference>
<comment type="similarity">
    <text evidence="1">Belongs to the AfsR/DnrI/RedD regulatory family.</text>
</comment>
<dbReference type="InterPro" id="IPR051677">
    <property type="entry name" value="AfsR-DnrI-RedD_regulator"/>
</dbReference>
<dbReference type="Gene3D" id="1.25.40.10">
    <property type="entry name" value="Tetratricopeptide repeat domain"/>
    <property type="match status" value="1"/>
</dbReference>
<keyword evidence="4" id="KW-0804">Transcription</keyword>
<dbReference type="GO" id="GO:0003677">
    <property type="term" value="F:DNA binding"/>
    <property type="evidence" value="ECO:0007669"/>
    <property type="project" value="UniProtKB-UniRule"/>
</dbReference>
<dbReference type="PRINTS" id="PR00364">
    <property type="entry name" value="DISEASERSIST"/>
</dbReference>
<evidence type="ECO:0000256" key="3">
    <source>
        <dbReference type="ARBA" id="ARBA00023125"/>
    </source>
</evidence>
<keyword evidence="2" id="KW-0805">Transcription regulation</keyword>
<dbReference type="GO" id="GO:0006355">
    <property type="term" value="P:regulation of DNA-templated transcription"/>
    <property type="evidence" value="ECO:0007669"/>
    <property type="project" value="InterPro"/>
</dbReference>
<evidence type="ECO:0000256" key="2">
    <source>
        <dbReference type="ARBA" id="ARBA00023015"/>
    </source>
</evidence>
<dbReference type="InterPro" id="IPR005158">
    <property type="entry name" value="BTAD"/>
</dbReference>
<evidence type="ECO:0000256" key="4">
    <source>
        <dbReference type="ARBA" id="ARBA00023163"/>
    </source>
</evidence>
<dbReference type="GO" id="GO:0043531">
    <property type="term" value="F:ADP binding"/>
    <property type="evidence" value="ECO:0007669"/>
    <property type="project" value="InterPro"/>
</dbReference>
<evidence type="ECO:0000259" key="6">
    <source>
        <dbReference type="PROSITE" id="PS51755"/>
    </source>
</evidence>
<dbReference type="InterPro" id="IPR011990">
    <property type="entry name" value="TPR-like_helical_dom_sf"/>
</dbReference>
<dbReference type="GO" id="GO:0000160">
    <property type="term" value="P:phosphorelay signal transduction system"/>
    <property type="evidence" value="ECO:0007669"/>
    <property type="project" value="InterPro"/>
</dbReference>
<dbReference type="AlphaFoldDB" id="A0A7W7WTR3"/>
<dbReference type="EMBL" id="JACHJS010000001">
    <property type="protein sequence ID" value="MBB4963394.1"/>
    <property type="molecule type" value="Genomic_DNA"/>
</dbReference>
<dbReference type="Pfam" id="PF03704">
    <property type="entry name" value="BTAD"/>
    <property type="match status" value="1"/>
</dbReference>
<feature type="DNA-binding region" description="OmpR/PhoB-type" evidence="5">
    <location>
        <begin position="1"/>
        <end position="101"/>
    </location>
</feature>
<feature type="domain" description="OmpR/PhoB-type" evidence="6">
    <location>
        <begin position="1"/>
        <end position="101"/>
    </location>
</feature>
<evidence type="ECO:0000256" key="1">
    <source>
        <dbReference type="ARBA" id="ARBA00005820"/>
    </source>
</evidence>
<evidence type="ECO:0000256" key="5">
    <source>
        <dbReference type="PROSITE-ProRule" id="PRU01091"/>
    </source>
</evidence>
<name>A0A7W7WTR3_9PSEU</name>